<dbReference type="PANTHER" id="PTHR47691:SF3">
    <property type="entry name" value="HTH-TYPE TRANSCRIPTIONAL REGULATOR RV0890C-RELATED"/>
    <property type="match status" value="1"/>
</dbReference>
<dbReference type="Pfam" id="PF13424">
    <property type="entry name" value="TPR_12"/>
    <property type="match status" value="2"/>
</dbReference>
<organism evidence="3 4">
    <name type="scientific">Goodfellowiella coeruleoviolacea</name>
    <dbReference type="NCBI Taxonomy" id="334858"/>
    <lineage>
        <taxon>Bacteria</taxon>
        <taxon>Bacillati</taxon>
        <taxon>Actinomycetota</taxon>
        <taxon>Actinomycetes</taxon>
        <taxon>Pseudonocardiales</taxon>
        <taxon>Pseudonocardiaceae</taxon>
        <taxon>Goodfellowiella</taxon>
    </lineage>
</organism>
<dbReference type="Pfam" id="PF13560">
    <property type="entry name" value="HTH_31"/>
    <property type="match status" value="1"/>
</dbReference>
<comment type="caution">
    <text evidence="3">The sequence shown here is derived from an EMBL/GenBank/DDBJ whole genome shotgun (WGS) entry which is preliminary data.</text>
</comment>
<gene>
    <name evidence="3" type="ORF">LX83_001989</name>
</gene>
<dbReference type="GO" id="GO:0043531">
    <property type="term" value="F:ADP binding"/>
    <property type="evidence" value="ECO:0007669"/>
    <property type="project" value="InterPro"/>
</dbReference>
<dbReference type="AlphaFoldDB" id="A0AAE3KFN2"/>
<dbReference type="InterPro" id="IPR019734">
    <property type="entry name" value="TPR_rpt"/>
</dbReference>
<dbReference type="InterPro" id="IPR011990">
    <property type="entry name" value="TPR-like_helical_dom_sf"/>
</dbReference>
<dbReference type="SUPFAM" id="SSF47413">
    <property type="entry name" value="lambda repressor-like DNA-binding domains"/>
    <property type="match status" value="1"/>
</dbReference>
<dbReference type="SUPFAM" id="SSF48452">
    <property type="entry name" value="TPR-like"/>
    <property type="match status" value="2"/>
</dbReference>
<feature type="domain" description="HTH cro/C1-type" evidence="2">
    <location>
        <begin position="16"/>
        <end position="70"/>
    </location>
</feature>
<dbReference type="Gene3D" id="1.25.40.10">
    <property type="entry name" value="Tetratricopeptide repeat domain"/>
    <property type="match status" value="1"/>
</dbReference>
<sequence length="775" mass="84356">MPEESGRIDPRFGSALRQLRIDRGLSQQDLCRVIPCSAGWLSRVEAGTGVPTPDFVRRCDEALRADGALVTLARQAGVGQQSRRRPGRPAAHRPAQLPQTVSATFVGRDGELTELDALLDERPNEMVTVIIDGLAGVGKTSLALRWARRIADRFPDGAVFRDLRGFDPTGHPADPEEVLEGLLVDLGVAASTVPPTAERRAALFRSVLDGRRVLLVLDNAATSEQVLPLLPGTPGCAVIVTSRRRLSGLAVRTDGHRVTLGPLDRVESVALLRQLIGPRAEAEPRAAAALADQCGHLPLALRIAGHRAASRPRLDLSELVDELVGEEQRLEALTTLDDVTVRAAFSWSYRDLDQRAARMFRLLGLYPGESISTGAAGALAGVPVGQARSTLDGLTNVNMLEEVARDRFRFHDLLRDYAAEQATAEEGPDEREQAIRRLVDWYVHTSHLASLLVAPQRPTNLELMPAAAGVAPVPLDSTEAALAWYDAELANLTPITRLATDHGLFVQGWQLPVTLWNYLQLRCPWAVWEATHRIGQEAARACGDRLGEAWVNTNLGYGLHARGEHDQSEACYQAALAIRQEIGDVHGQAWTLNGWGFTALDRGDAGRAEGLFEQALPLFEAVGDQHGRGIALAALGDACRAQHRDGDALRRLTEALRAFEDMGDDHGQGFTLVKFGELYRGAGNLEQALEHFTRSLVCRRRATDRPGEADSLERRGNVLAERGHPLAAARSWDEAVAIYEELGDPRAAELRERVARLRTGVSAGRGFDASSREIS</sequence>
<dbReference type="RefSeq" id="WP_253769657.1">
    <property type="nucleotide sequence ID" value="NZ_JAMTCK010000004.1"/>
</dbReference>
<keyword evidence="4" id="KW-1185">Reference proteome</keyword>
<protein>
    <submittedName>
        <fullName evidence="3">ATPase</fullName>
    </submittedName>
</protein>
<dbReference type="InterPro" id="IPR010982">
    <property type="entry name" value="Lambda_DNA-bd_dom_sf"/>
</dbReference>
<reference evidence="3" key="1">
    <citation type="submission" date="2022-06" db="EMBL/GenBank/DDBJ databases">
        <title>Genomic Encyclopedia of Archaeal and Bacterial Type Strains, Phase II (KMG-II): from individual species to whole genera.</title>
        <authorList>
            <person name="Goeker M."/>
        </authorList>
    </citation>
    <scope>NUCLEOTIDE SEQUENCE</scope>
    <source>
        <strain evidence="3">DSM 43935</strain>
    </source>
</reference>
<proteinExistence type="predicted"/>
<dbReference type="PROSITE" id="PS50943">
    <property type="entry name" value="HTH_CROC1"/>
    <property type="match status" value="1"/>
</dbReference>
<name>A0AAE3KFN2_9PSEU</name>
<dbReference type="Gene3D" id="3.40.50.300">
    <property type="entry name" value="P-loop containing nucleotide triphosphate hydrolases"/>
    <property type="match status" value="1"/>
</dbReference>
<evidence type="ECO:0000256" key="1">
    <source>
        <dbReference type="SAM" id="MobiDB-lite"/>
    </source>
</evidence>
<dbReference type="EMBL" id="JAMTCK010000004">
    <property type="protein sequence ID" value="MCP2165140.1"/>
    <property type="molecule type" value="Genomic_DNA"/>
</dbReference>
<dbReference type="Gene3D" id="1.10.260.40">
    <property type="entry name" value="lambda repressor-like DNA-binding domains"/>
    <property type="match status" value="1"/>
</dbReference>
<dbReference type="GO" id="GO:0003677">
    <property type="term" value="F:DNA binding"/>
    <property type="evidence" value="ECO:0007669"/>
    <property type="project" value="InterPro"/>
</dbReference>
<accession>A0AAE3KFN2</accession>
<dbReference type="CDD" id="cd00093">
    <property type="entry name" value="HTH_XRE"/>
    <property type="match status" value="1"/>
</dbReference>
<feature type="compositionally biased region" description="Basic residues" evidence="1">
    <location>
        <begin position="82"/>
        <end position="91"/>
    </location>
</feature>
<evidence type="ECO:0000313" key="3">
    <source>
        <dbReference type="EMBL" id="MCP2165140.1"/>
    </source>
</evidence>
<dbReference type="InterPro" id="IPR027417">
    <property type="entry name" value="P-loop_NTPase"/>
</dbReference>
<dbReference type="SMART" id="SM00530">
    <property type="entry name" value="HTH_XRE"/>
    <property type="match status" value="1"/>
</dbReference>
<dbReference type="PRINTS" id="PR00364">
    <property type="entry name" value="DISEASERSIST"/>
</dbReference>
<dbReference type="Proteomes" id="UP001206128">
    <property type="component" value="Unassembled WGS sequence"/>
</dbReference>
<evidence type="ECO:0000259" key="2">
    <source>
        <dbReference type="PROSITE" id="PS50943"/>
    </source>
</evidence>
<dbReference type="SUPFAM" id="SSF52540">
    <property type="entry name" value="P-loop containing nucleoside triphosphate hydrolases"/>
    <property type="match status" value="1"/>
</dbReference>
<dbReference type="SMART" id="SM00028">
    <property type="entry name" value="TPR"/>
    <property type="match status" value="5"/>
</dbReference>
<evidence type="ECO:0000313" key="4">
    <source>
        <dbReference type="Proteomes" id="UP001206128"/>
    </source>
</evidence>
<dbReference type="PANTHER" id="PTHR47691">
    <property type="entry name" value="REGULATOR-RELATED"/>
    <property type="match status" value="1"/>
</dbReference>
<feature type="region of interest" description="Disordered" evidence="1">
    <location>
        <begin position="75"/>
        <end position="99"/>
    </location>
</feature>
<dbReference type="InterPro" id="IPR001387">
    <property type="entry name" value="Cro/C1-type_HTH"/>
</dbReference>